<name>A0AA37SL46_9BACT</name>
<dbReference type="PANTHER" id="PTHR36444:SF2">
    <property type="entry name" value="TRANSCRIPTIONAL REGULATOR PROTEIN YOBU-RELATED"/>
    <property type="match status" value="1"/>
</dbReference>
<dbReference type="InterPro" id="IPR029441">
    <property type="entry name" value="Cass2"/>
</dbReference>
<dbReference type="InterPro" id="IPR010499">
    <property type="entry name" value="AraC_E-bd"/>
</dbReference>
<keyword evidence="3" id="KW-1185">Reference proteome</keyword>
<accession>A0AA37SL46</accession>
<dbReference type="InterPro" id="IPR011256">
    <property type="entry name" value="Reg_factor_effector_dom_sf"/>
</dbReference>
<evidence type="ECO:0000313" key="2">
    <source>
        <dbReference type="EMBL" id="GLR15559.1"/>
    </source>
</evidence>
<gene>
    <name evidence="2" type="ORF">GCM10007940_01740</name>
</gene>
<protein>
    <submittedName>
        <fullName evidence="2">AraC family transcriptional regulator</fullName>
    </submittedName>
</protein>
<organism evidence="2 3">
    <name type="scientific">Portibacter lacus</name>
    <dbReference type="NCBI Taxonomy" id="1099794"/>
    <lineage>
        <taxon>Bacteria</taxon>
        <taxon>Pseudomonadati</taxon>
        <taxon>Bacteroidota</taxon>
        <taxon>Saprospiria</taxon>
        <taxon>Saprospirales</taxon>
        <taxon>Haliscomenobacteraceae</taxon>
        <taxon>Portibacter</taxon>
    </lineage>
</organism>
<dbReference type="SMART" id="SM00871">
    <property type="entry name" value="AraC_E_bind"/>
    <property type="match status" value="1"/>
</dbReference>
<proteinExistence type="predicted"/>
<dbReference type="RefSeq" id="WP_235292451.1">
    <property type="nucleotide sequence ID" value="NZ_BSOH01000001.1"/>
</dbReference>
<dbReference type="PANTHER" id="PTHR36444">
    <property type="entry name" value="TRANSCRIPTIONAL REGULATOR PROTEIN YOBU-RELATED"/>
    <property type="match status" value="1"/>
</dbReference>
<dbReference type="AlphaFoldDB" id="A0AA37SL46"/>
<reference evidence="2" key="2">
    <citation type="submission" date="2023-01" db="EMBL/GenBank/DDBJ databases">
        <title>Draft genome sequence of Portibacter lacus strain NBRC 108769.</title>
        <authorList>
            <person name="Sun Q."/>
            <person name="Mori K."/>
        </authorList>
    </citation>
    <scope>NUCLEOTIDE SEQUENCE</scope>
    <source>
        <strain evidence="2">NBRC 108769</strain>
    </source>
</reference>
<feature type="domain" description="AraC effector-binding" evidence="1">
    <location>
        <begin position="1"/>
        <end position="152"/>
    </location>
</feature>
<dbReference type="EMBL" id="BSOH01000001">
    <property type="protein sequence ID" value="GLR15559.1"/>
    <property type="molecule type" value="Genomic_DNA"/>
</dbReference>
<dbReference type="InterPro" id="IPR053182">
    <property type="entry name" value="YobU-like_regulator"/>
</dbReference>
<reference evidence="2" key="1">
    <citation type="journal article" date="2014" name="Int. J. Syst. Evol. Microbiol.">
        <title>Complete genome sequence of Corynebacterium casei LMG S-19264T (=DSM 44701T), isolated from a smear-ripened cheese.</title>
        <authorList>
            <consortium name="US DOE Joint Genome Institute (JGI-PGF)"/>
            <person name="Walter F."/>
            <person name="Albersmeier A."/>
            <person name="Kalinowski J."/>
            <person name="Ruckert C."/>
        </authorList>
    </citation>
    <scope>NUCLEOTIDE SEQUENCE</scope>
    <source>
        <strain evidence="2">NBRC 108769</strain>
    </source>
</reference>
<dbReference type="SUPFAM" id="SSF55136">
    <property type="entry name" value="Probable bacterial effector-binding domain"/>
    <property type="match status" value="1"/>
</dbReference>
<dbReference type="Pfam" id="PF14526">
    <property type="entry name" value="Cass2"/>
    <property type="match status" value="1"/>
</dbReference>
<dbReference type="Proteomes" id="UP001156666">
    <property type="component" value="Unassembled WGS sequence"/>
</dbReference>
<sequence length="152" mass="17304">MSKVKLDGFKIIGISKRTINGHDTGAIDIPALWQKFMGQKIMEQIPNKVSEEIFAIYTDYEGDFTKPYTFILGCKVSSLDEIPEGMVSLEIALCHYEQITINGDLTQGVMVYQAWEKIWKMDINRSYQSDFEIYGAKTMNPNDAEVDIFVSV</sequence>
<dbReference type="Gene3D" id="3.20.80.10">
    <property type="entry name" value="Regulatory factor, effector binding domain"/>
    <property type="match status" value="1"/>
</dbReference>
<comment type="caution">
    <text evidence="2">The sequence shown here is derived from an EMBL/GenBank/DDBJ whole genome shotgun (WGS) entry which is preliminary data.</text>
</comment>
<evidence type="ECO:0000259" key="1">
    <source>
        <dbReference type="SMART" id="SM00871"/>
    </source>
</evidence>
<evidence type="ECO:0000313" key="3">
    <source>
        <dbReference type="Proteomes" id="UP001156666"/>
    </source>
</evidence>